<dbReference type="EMBL" id="LSFN01000014">
    <property type="protein sequence ID" value="OAB74547.1"/>
    <property type="molecule type" value="Genomic_DNA"/>
</dbReference>
<organism evidence="2 3">
    <name type="scientific">Paenibacillus crassostreae</name>
    <dbReference type="NCBI Taxonomy" id="1763538"/>
    <lineage>
        <taxon>Bacteria</taxon>
        <taxon>Bacillati</taxon>
        <taxon>Bacillota</taxon>
        <taxon>Bacilli</taxon>
        <taxon>Bacillales</taxon>
        <taxon>Paenibacillaceae</taxon>
        <taxon>Paenibacillus</taxon>
    </lineage>
</organism>
<keyword evidence="3" id="KW-1185">Reference proteome</keyword>
<reference evidence="2 3" key="1">
    <citation type="submission" date="2016-02" db="EMBL/GenBank/DDBJ databases">
        <title>Paenibacillus sp. LPB0068, isolated from Crassostrea gigas.</title>
        <authorList>
            <person name="Shin S.-K."/>
            <person name="Yi H."/>
        </authorList>
    </citation>
    <scope>NUCLEOTIDE SEQUENCE [LARGE SCALE GENOMIC DNA]</scope>
    <source>
        <strain evidence="2 3">LPB0068</strain>
    </source>
</reference>
<proteinExistence type="predicted"/>
<sequence>MLLKNSEFNLTIPVDHERFAELQSEYIIGETIQVEGQSISFTKAIVSPLRISLYVDYDEDNSKQIFGPGDIHLVDDKGTVWRNISGSLGPGRDHQVYHFESPYFEKPKSLMIEGSWFRALDKNQLSVMIDTEKGQLLKSPDVKLNLSKISNFDKYMKLDFALSGLDAKDNMMYFLFEGEFTDGDGNHYKTADLHNIVGGYMDGSEPKSQHSLFYVDKLAYKQPLTLTIYDYPTYIHQDYTVRIK</sequence>
<accession>A0A162RSY3</accession>
<evidence type="ECO:0000313" key="2">
    <source>
        <dbReference type="EMBL" id="OAB74547.1"/>
    </source>
</evidence>
<name>A0A162RSY3_9BACL</name>
<dbReference type="RefSeq" id="WP_068657960.1">
    <property type="nucleotide sequence ID" value="NZ_CP017770.1"/>
</dbReference>
<evidence type="ECO:0000259" key="1">
    <source>
        <dbReference type="Pfam" id="PF18705"/>
    </source>
</evidence>
<evidence type="ECO:0000313" key="3">
    <source>
        <dbReference type="Proteomes" id="UP000077134"/>
    </source>
</evidence>
<dbReference type="Proteomes" id="UP000077134">
    <property type="component" value="Unassembled WGS sequence"/>
</dbReference>
<dbReference type="OrthoDB" id="2725974at2"/>
<gene>
    <name evidence="2" type="ORF">PNBC_10820</name>
</gene>
<protein>
    <recommendedName>
        <fullName evidence="1">DUF5643 domain-containing protein</fullName>
    </recommendedName>
</protein>
<dbReference type="Pfam" id="PF18705">
    <property type="entry name" value="DUF5643"/>
    <property type="match status" value="1"/>
</dbReference>
<dbReference type="InterPro" id="IPR040680">
    <property type="entry name" value="DUF5643"/>
</dbReference>
<comment type="caution">
    <text evidence="2">The sequence shown here is derived from an EMBL/GenBank/DDBJ whole genome shotgun (WGS) entry which is preliminary data.</text>
</comment>
<dbReference type="AlphaFoldDB" id="A0A162RSY3"/>
<dbReference type="STRING" id="1763538.LPB68_03140"/>
<feature type="domain" description="DUF5643" evidence="1">
    <location>
        <begin position="25"/>
        <end position="126"/>
    </location>
</feature>
<dbReference type="KEGG" id="pcx:LPB68_03140"/>